<dbReference type="Pfam" id="PF26224">
    <property type="entry name" value="DUF8050"/>
    <property type="match status" value="1"/>
</dbReference>
<dbReference type="Proteomes" id="UP000198518">
    <property type="component" value="Unassembled WGS sequence"/>
</dbReference>
<dbReference type="EMBL" id="FOJA01000001">
    <property type="protein sequence ID" value="SEV90229.1"/>
    <property type="molecule type" value="Genomic_DNA"/>
</dbReference>
<feature type="transmembrane region" description="Helical" evidence="1">
    <location>
        <begin position="12"/>
        <end position="30"/>
    </location>
</feature>
<keyword evidence="4" id="KW-1185">Reference proteome</keyword>
<name>A0A1I0MNV6_9EURY</name>
<organism evidence="3 4">
    <name type="scientific">Halobacterium jilantaiense</name>
    <dbReference type="NCBI Taxonomy" id="355548"/>
    <lineage>
        <taxon>Archaea</taxon>
        <taxon>Methanobacteriati</taxon>
        <taxon>Methanobacteriota</taxon>
        <taxon>Stenosarchaea group</taxon>
        <taxon>Halobacteria</taxon>
        <taxon>Halobacteriales</taxon>
        <taxon>Halobacteriaceae</taxon>
        <taxon>Halobacterium</taxon>
    </lineage>
</organism>
<dbReference type="AlphaFoldDB" id="A0A1I0MNV6"/>
<evidence type="ECO:0000259" key="2">
    <source>
        <dbReference type="Pfam" id="PF26224"/>
    </source>
</evidence>
<protein>
    <submittedName>
        <fullName evidence="3">TIGR04206 family protein</fullName>
    </submittedName>
</protein>
<gene>
    <name evidence="3" type="ORF">SAMN04487945_0248</name>
</gene>
<dbReference type="STRING" id="355548.SAMN04487945_0248"/>
<evidence type="ECO:0000313" key="4">
    <source>
        <dbReference type="Proteomes" id="UP000198518"/>
    </source>
</evidence>
<accession>A0A1I0MNV6</accession>
<feature type="transmembrane region" description="Helical" evidence="1">
    <location>
        <begin position="92"/>
        <end position="111"/>
    </location>
</feature>
<reference evidence="3 4" key="1">
    <citation type="submission" date="2016-10" db="EMBL/GenBank/DDBJ databases">
        <authorList>
            <person name="de Groot N.N."/>
        </authorList>
    </citation>
    <scope>NUCLEOTIDE SEQUENCE [LARGE SCALE GENOMIC DNA]</scope>
    <source>
        <strain evidence="3 4">CGMCC 1.5337</strain>
    </source>
</reference>
<proteinExistence type="predicted"/>
<keyword evidence="1" id="KW-0812">Transmembrane</keyword>
<feature type="transmembrane region" description="Helical" evidence="1">
    <location>
        <begin position="118"/>
        <end position="136"/>
    </location>
</feature>
<keyword evidence="1" id="KW-1133">Transmembrane helix</keyword>
<feature type="domain" description="DUF8050" evidence="2">
    <location>
        <begin position="10"/>
        <end position="136"/>
    </location>
</feature>
<dbReference type="InterPro" id="IPR058363">
    <property type="entry name" value="DUF8050"/>
</dbReference>
<feature type="transmembrane region" description="Helical" evidence="1">
    <location>
        <begin position="69"/>
        <end position="86"/>
    </location>
</feature>
<keyword evidence="1" id="KW-0472">Membrane</keyword>
<evidence type="ECO:0000256" key="1">
    <source>
        <dbReference type="SAM" id="Phobius"/>
    </source>
</evidence>
<evidence type="ECO:0000313" key="3">
    <source>
        <dbReference type="EMBL" id="SEV90229.1"/>
    </source>
</evidence>
<sequence length="140" mass="14487">MAGGLLGTARRRVVAVAVLVGLLPWVVVVLENGVYPLFSVGFLYTEPLTFTSLPVWVERTGTVPPQYRAWPVATTLWLAGIAAAGLDMDRKMTAGLLALAAGSVGSLALALSRHRTVTGIPVGALALGAAAVYAFAAGRE</sequence>